<reference evidence="2" key="1">
    <citation type="submission" date="2017-08" db="EMBL/GenBank/DDBJ databases">
        <title>A dynamic microbial community with high functional redundancy inhabits the cold, oxic subseafloor aquifer.</title>
        <authorList>
            <person name="Tully B.J."/>
            <person name="Wheat C.G."/>
            <person name="Glazer B.T."/>
            <person name="Huber J.A."/>
        </authorList>
    </citation>
    <scope>NUCLEOTIDE SEQUENCE [LARGE SCALE GENOMIC DNA]</scope>
</reference>
<name>A0A2A4WT22_9GAMM</name>
<gene>
    <name evidence="1" type="ORF">COB20_16165</name>
</gene>
<comment type="caution">
    <text evidence="1">The sequence shown here is derived from an EMBL/GenBank/DDBJ whole genome shotgun (WGS) entry which is preliminary data.</text>
</comment>
<sequence length="60" mass="6988">MHLDMDFIHLASDVITDANRKLPLQAFFWSTKLHRDVQPLPIKGNASEMTLYASFWRTIV</sequence>
<proteinExistence type="predicted"/>
<protein>
    <submittedName>
        <fullName evidence="1">Uncharacterized protein</fullName>
    </submittedName>
</protein>
<organism evidence="1 2">
    <name type="scientific">SAR86 cluster bacterium</name>
    <dbReference type="NCBI Taxonomy" id="2030880"/>
    <lineage>
        <taxon>Bacteria</taxon>
        <taxon>Pseudomonadati</taxon>
        <taxon>Pseudomonadota</taxon>
        <taxon>Gammaproteobacteria</taxon>
        <taxon>SAR86 cluster</taxon>
    </lineage>
</organism>
<dbReference type="Proteomes" id="UP000218767">
    <property type="component" value="Unassembled WGS sequence"/>
</dbReference>
<dbReference type="EMBL" id="NVUL01000122">
    <property type="protein sequence ID" value="PCI73480.1"/>
    <property type="molecule type" value="Genomic_DNA"/>
</dbReference>
<evidence type="ECO:0000313" key="2">
    <source>
        <dbReference type="Proteomes" id="UP000218767"/>
    </source>
</evidence>
<dbReference type="AlphaFoldDB" id="A0A2A4WT22"/>
<evidence type="ECO:0000313" key="1">
    <source>
        <dbReference type="EMBL" id="PCI73480.1"/>
    </source>
</evidence>
<accession>A0A2A4WT22</accession>